<proteinExistence type="predicted"/>
<dbReference type="Proteomes" id="UP000692954">
    <property type="component" value="Unassembled WGS sequence"/>
</dbReference>
<comment type="caution">
    <text evidence="1">The sequence shown here is derived from an EMBL/GenBank/DDBJ whole genome shotgun (WGS) entry which is preliminary data.</text>
</comment>
<evidence type="ECO:0000313" key="2">
    <source>
        <dbReference type="Proteomes" id="UP000692954"/>
    </source>
</evidence>
<evidence type="ECO:0000313" key="1">
    <source>
        <dbReference type="EMBL" id="CAD8081595.1"/>
    </source>
</evidence>
<protein>
    <submittedName>
        <fullName evidence="1">Uncharacterized protein</fullName>
    </submittedName>
</protein>
<organism evidence="1 2">
    <name type="scientific">Paramecium sonneborni</name>
    <dbReference type="NCBI Taxonomy" id="65129"/>
    <lineage>
        <taxon>Eukaryota</taxon>
        <taxon>Sar</taxon>
        <taxon>Alveolata</taxon>
        <taxon>Ciliophora</taxon>
        <taxon>Intramacronucleata</taxon>
        <taxon>Oligohymenophorea</taxon>
        <taxon>Peniculida</taxon>
        <taxon>Parameciidae</taxon>
        <taxon>Paramecium</taxon>
    </lineage>
</organism>
<dbReference type="AlphaFoldDB" id="A0A8S1MX61"/>
<gene>
    <name evidence="1" type="ORF">PSON_ATCC_30995.1.T0420122</name>
</gene>
<accession>A0A8S1MX61</accession>
<name>A0A8S1MX61_9CILI</name>
<dbReference type="EMBL" id="CAJJDN010000042">
    <property type="protein sequence ID" value="CAD8081595.1"/>
    <property type="molecule type" value="Genomic_DNA"/>
</dbReference>
<sequence>MKFLQNYGNFRNNEMKLITQKIALILFGSQVFYQIIKANSILISYDKNNRIILVGEEI</sequence>
<keyword evidence="2" id="KW-1185">Reference proteome</keyword>
<reference evidence="1" key="1">
    <citation type="submission" date="2021-01" db="EMBL/GenBank/DDBJ databases">
        <authorList>
            <consortium name="Genoscope - CEA"/>
            <person name="William W."/>
        </authorList>
    </citation>
    <scope>NUCLEOTIDE SEQUENCE</scope>
</reference>